<organism evidence="2 3">
    <name type="scientific">Arachis duranensis</name>
    <name type="common">Wild peanut</name>
    <dbReference type="NCBI Taxonomy" id="130453"/>
    <lineage>
        <taxon>Eukaryota</taxon>
        <taxon>Viridiplantae</taxon>
        <taxon>Streptophyta</taxon>
        <taxon>Embryophyta</taxon>
        <taxon>Tracheophyta</taxon>
        <taxon>Spermatophyta</taxon>
        <taxon>Magnoliopsida</taxon>
        <taxon>eudicotyledons</taxon>
        <taxon>Gunneridae</taxon>
        <taxon>Pentapetalae</taxon>
        <taxon>rosids</taxon>
        <taxon>fabids</taxon>
        <taxon>Fabales</taxon>
        <taxon>Fabaceae</taxon>
        <taxon>Papilionoideae</taxon>
        <taxon>50 kb inversion clade</taxon>
        <taxon>dalbergioids sensu lato</taxon>
        <taxon>Dalbergieae</taxon>
        <taxon>Pterocarpus clade</taxon>
        <taxon>Arachis</taxon>
    </lineage>
</organism>
<keyword evidence="2" id="KW-1185">Reference proteome</keyword>
<accession>A0A9C6WQI6</accession>
<dbReference type="GeneID" id="107480049"/>
<reference evidence="2" key="1">
    <citation type="journal article" date="2016" name="Nat. Genet.">
        <title>The genome sequences of Arachis duranensis and Arachis ipaensis, the diploid ancestors of cultivated peanut.</title>
        <authorList>
            <person name="Bertioli D.J."/>
            <person name="Cannon S.B."/>
            <person name="Froenicke L."/>
            <person name="Huang G."/>
            <person name="Farmer A.D."/>
            <person name="Cannon E.K."/>
            <person name="Liu X."/>
            <person name="Gao D."/>
            <person name="Clevenger J."/>
            <person name="Dash S."/>
            <person name="Ren L."/>
            <person name="Moretzsohn M.C."/>
            <person name="Shirasawa K."/>
            <person name="Huang W."/>
            <person name="Vidigal B."/>
            <person name="Abernathy B."/>
            <person name="Chu Y."/>
            <person name="Niederhuth C.E."/>
            <person name="Umale P."/>
            <person name="Araujo A.C."/>
            <person name="Kozik A."/>
            <person name="Kim K.D."/>
            <person name="Burow M.D."/>
            <person name="Varshney R.K."/>
            <person name="Wang X."/>
            <person name="Zhang X."/>
            <person name="Barkley N."/>
            <person name="Guimaraes P.M."/>
            <person name="Isobe S."/>
            <person name="Guo B."/>
            <person name="Liao B."/>
            <person name="Stalker H.T."/>
            <person name="Schmitz R.J."/>
            <person name="Scheffler B.E."/>
            <person name="Leal-Bertioli S.C."/>
            <person name="Xun X."/>
            <person name="Jackson S.A."/>
            <person name="Michelmore R."/>
            <person name="Ozias-Akins P."/>
        </authorList>
    </citation>
    <scope>NUCLEOTIDE SEQUENCE [LARGE SCALE GENOMIC DNA]</scope>
    <source>
        <strain evidence="2">cv. V14167</strain>
    </source>
</reference>
<dbReference type="RefSeq" id="XP_052114334.1">
    <property type="nucleotide sequence ID" value="XM_052258374.1"/>
</dbReference>
<gene>
    <name evidence="3" type="primary">LOC107480049</name>
</gene>
<evidence type="ECO:0000313" key="3">
    <source>
        <dbReference type="RefSeq" id="XP_052114334.1"/>
    </source>
</evidence>
<sequence>MPPASLPSKLRDTAAISRGKDVRRGSQVRKGETSTNQIRGEGAVSGSCRHVAAVVLVTEPAAATYRREEHEEEKLGTLLSPLLLKTSHHAELLPSPFCPVSPALKSAATTVEPCWNWCCFWRFGREACSDLLLVLVLAAIGASATIRAAIEAIDLVPIPPFLRPAASLFSLFTARTIIGDTVDVIKKLLELLLLLMRVRTKLESRLILWILTN</sequence>
<feature type="compositionally biased region" description="Basic and acidic residues" evidence="1">
    <location>
        <begin position="18"/>
        <end position="32"/>
    </location>
</feature>
<evidence type="ECO:0000256" key="1">
    <source>
        <dbReference type="SAM" id="MobiDB-lite"/>
    </source>
</evidence>
<reference evidence="3" key="2">
    <citation type="submission" date="2025-08" db="UniProtKB">
        <authorList>
            <consortium name="RefSeq"/>
        </authorList>
    </citation>
    <scope>IDENTIFICATION</scope>
    <source>
        <tissue evidence="3">Whole plant</tissue>
    </source>
</reference>
<dbReference type="AlphaFoldDB" id="A0A9C6WQI6"/>
<proteinExistence type="predicted"/>
<name>A0A9C6WQI6_ARADU</name>
<dbReference type="KEGG" id="adu:107480049"/>
<evidence type="ECO:0000313" key="2">
    <source>
        <dbReference type="Proteomes" id="UP000515211"/>
    </source>
</evidence>
<protein>
    <submittedName>
        <fullName evidence="3">Uncharacterized protein LOC107480049</fullName>
    </submittedName>
</protein>
<feature type="region of interest" description="Disordered" evidence="1">
    <location>
        <begin position="15"/>
        <end position="41"/>
    </location>
</feature>
<dbReference type="Proteomes" id="UP000515211">
    <property type="component" value="Chromosome 3"/>
</dbReference>